<dbReference type="PANTHER" id="PTHR43016:SF13">
    <property type="entry name" value="PRESEQUENCE PROTEASE, MITOCHONDRIAL"/>
    <property type="match status" value="1"/>
</dbReference>
<evidence type="ECO:0000259" key="1">
    <source>
        <dbReference type="SMART" id="SM01264"/>
    </source>
</evidence>
<dbReference type="InterPro" id="IPR036462">
    <property type="entry name" value="Fumarylacetoacetase_N_sf"/>
</dbReference>
<dbReference type="GO" id="GO:0006508">
    <property type="term" value="P:proteolysis"/>
    <property type="evidence" value="ECO:0007669"/>
    <property type="project" value="UniProtKB-KW"/>
</dbReference>
<evidence type="ECO:0000313" key="2">
    <source>
        <dbReference type="EMBL" id="KAG9511234.1"/>
    </source>
</evidence>
<dbReference type="InterPro" id="IPR007863">
    <property type="entry name" value="Peptidase_M16_C"/>
</dbReference>
<dbReference type="InterPro" id="IPR011765">
    <property type="entry name" value="Pept_M16_N"/>
</dbReference>
<dbReference type="InterPro" id="IPR015377">
    <property type="entry name" value="Fumarylacetoacetase_N"/>
</dbReference>
<dbReference type="InterPro" id="IPR013578">
    <property type="entry name" value="Peptidase_M16C_assoc"/>
</dbReference>
<organism evidence="2 3">
    <name type="scientific">Fragariocoptes setiger</name>
    <dbReference type="NCBI Taxonomy" id="1670756"/>
    <lineage>
        <taxon>Eukaryota</taxon>
        <taxon>Metazoa</taxon>
        <taxon>Ecdysozoa</taxon>
        <taxon>Arthropoda</taxon>
        <taxon>Chelicerata</taxon>
        <taxon>Arachnida</taxon>
        <taxon>Acari</taxon>
        <taxon>Acariformes</taxon>
        <taxon>Trombidiformes</taxon>
        <taxon>Prostigmata</taxon>
        <taxon>Eupodina</taxon>
        <taxon>Eriophyoidea</taxon>
        <taxon>Phytoptidae</taxon>
        <taxon>Fragariocoptes</taxon>
    </lineage>
</organism>
<name>A0ABQ7SCU0_9ACAR</name>
<feature type="non-terminal residue" evidence="2">
    <location>
        <position position="1073"/>
    </location>
</feature>
<keyword evidence="2" id="KW-0645">Protease</keyword>
<protein>
    <submittedName>
        <fullName evidence="2">Presequence protease, mitochondrial</fullName>
    </submittedName>
</protein>
<sequence>THKVGDVIYGYRLDRVERIKELNIKPYYLTHLTTGSEHLHVEREDSNNVFAVSLRTTPKNSTGVAHILEHLALCGSKKYAVRDPFFKMLTRSLATFMNAMTGPDYTVYPFSTQNRQDFVNLLKVYVDAVFNPRLRPVDFRQEGWRLEYTNPEKDDTPIILKGVVYNEMKGVFSSSSAIYSRNLLNHLYPDNTYQYESGGDPEHIPSLTHNELKKFYELHYHPSNAKFFTYGDMPLEEHLKLLNELIMSKFHSNSYAREQSIVVDQQSWTKSKEVKIACPPDPLCAYPDKQTTTSISYMLGQITNIEEMFLLDTLSSLLMDGPNAPFHQTLLESGLGSDFSPSSGLASYTKQPYFSVGLQGIHKDDVSKVHSIIEQTFAKAAKDGFADERVEAILHSVELGTKHISGNFGLRIAMSINSLWNHDGDVIKAMRVNEQVEEFKQKLRENKQYIIDAMGKYFLKNPHKLILTMEPDAEYVEQRNLKEKKLLEAKVAKLKDIDKKTILYEGMELMKIQNSKEDTSILPCLNASTDISRELQYRTDMNFVKHMNVNVQLCEQPTNEVVYFRTVANLGSENESKLSDDLLEYIPLFCDVITKLGAGPYDRKKFAHLVQSSTGGLASMFLINPSLVAIDEYREEILMSSYCLKRNLPRMFELWSHIFNGVHFDQNKDYINQLVKVAAAELADGVPHSGQLYAMRRAAQKLNSISALQERLSGLSYVAKMKDIASEEPVESVIDKLKRLSSIVFNAQNLRCSLNAEPQVIGEASNHVGSFLKTIPNQDGARFVTPKATDDDAGIKDTIEQMHMPFATNFVAQAYISAPQLHKDFARLSIMSKLVSSKFLLREVREKGGAYGSGAALSPTGSLHFYSYRDPNGSKTLDAFQRAIDWLVEASDYTDDDIEESKLGVFQDVDKPVEPGKKGLSHFLTGETDDMRQKFRLELLDVDRGDISKVAKKYLKQSKPGTFILGSAESEFPLENLPYGIFSTPKYPTPRPGVAIGDYVLDLNEVADYFTGPLMKDVSKHVWAQETLNEFMSLSRQHWQEARQFITKMLSDEEPFLRDDKSLQAKALVKLDS</sequence>
<feature type="domain" description="Peptidase M16C associated" evidence="1">
    <location>
        <begin position="469"/>
        <end position="724"/>
    </location>
</feature>
<dbReference type="Pfam" id="PF00675">
    <property type="entry name" value="Peptidase_M16"/>
    <property type="match status" value="1"/>
</dbReference>
<dbReference type="Pfam" id="PF09298">
    <property type="entry name" value="FAA_hydrolase_N"/>
    <property type="match status" value="1"/>
</dbReference>
<dbReference type="Proteomes" id="UP000825002">
    <property type="component" value="Unassembled WGS sequence"/>
</dbReference>
<dbReference type="Pfam" id="PF22516">
    <property type="entry name" value="PreP_C"/>
    <property type="match status" value="1"/>
</dbReference>
<reference evidence="2 3" key="1">
    <citation type="submission" date="2020-10" db="EMBL/GenBank/DDBJ databases">
        <authorList>
            <person name="Klimov P.B."/>
            <person name="Dyachkov S.M."/>
            <person name="Chetverikov P.E."/>
        </authorList>
    </citation>
    <scope>NUCLEOTIDE SEQUENCE [LARGE SCALE GENOMIC DNA]</scope>
    <source>
        <strain evidence="2">BMOC 18-1129-001#AD2665</strain>
        <tissue evidence="2">Entire mites</tissue>
    </source>
</reference>
<dbReference type="InterPro" id="IPR055130">
    <property type="entry name" value="PreP_C"/>
</dbReference>
<dbReference type="Pfam" id="PF05193">
    <property type="entry name" value="Peptidase_M16_C"/>
    <property type="match status" value="1"/>
</dbReference>
<feature type="non-terminal residue" evidence="2">
    <location>
        <position position="1"/>
    </location>
</feature>
<accession>A0ABQ7SCU0</accession>
<keyword evidence="2" id="KW-0378">Hydrolase</keyword>
<dbReference type="PANTHER" id="PTHR43016">
    <property type="entry name" value="PRESEQUENCE PROTEASE"/>
    <property type="match status" value="1"/>
</dbReference>
<comment type="caution">
    <text evidence="2">The sequence shown here is derived from an EMBL/GenBank/DDBJ whole genome shotgun (WGS) entry which is preliminary data.</text>
</comment>
<dbReference type="GO" id="GO:0008233">
    <property type="term" value="F:peptidase activity"/>
    <property type="evidence" value="ECO:0007669"/>
    <property type="project" value="UniProtKB-KW"/>
</dbReference>
<dbReference type="Gene3D" id="2.30.30.230">
    <property type="entry name" value="Fumarylacetoacetase, N-terminal domain"/>
    <property type="match status" value="1"/>
</dbReference>
<proteinExistence type="predicted"/>
<evidence type="ECO:0000313" key="3">
    <source>
        <dbReference type="Proteomes" id="UP000825002"/>
    </source>
</evidence>
<gene>
    <name evidence="2" type="primary">pitrm1</name>
    <name evidence="2" type="ORF">GZH46_00202</name>
</gene>
<dbReference type="SMART" id="SM01264">
    <property type="entry name" value="M16C_associated"/>
    <property type="match status" value="1"/>
</dbReference>
<dbReference type="SUPFAM" id="SSF63433">
    <property type="entry name" value="Fumarylacetoacetate hydrolase, FAH, N-terminal domain"/>
    <property type="match status" value="1"/>
</dbReference>
<dbReference type="EMBL" id="JAIFTH010000019">
    <property type="protein sequence ID" value="KAG9511234.1"/>
    <property type="molecule type" value="Genomic_DNA"/>
</dbReference>
<dbReference type="InterPro" id="IPR011249">
    <property type="entry name" value="Metalloenz_LuxS/M16"/>
</dbReference>
<dbReference type="Pfam" id="PF08367">
    <property type="entry name" value="M16C_assoc"/>
    <property type="match status" value="1"/>
</dbReference>
<dbReference type="SUPFAM" id="SSF63411">
    <property type="entry name" value="LuxS/MPP-like metallohydrolase"/>
    <property type="match status" value="4"/>
</dbReference>
<keyword evidence="3" id="KW-1185">Reference proteome</keyword>
<dbReference type="Gene3D" id="3.30.830.10">
    <property type="entry name" value="Metalloenzyme, LuxS/M16 peptidase-like"/>
    <property type="match status" value="4"/>
</dbReference>